<evidence type="ECO:0000256" key="3">
    <source>
        <dbReference type="ARBA" id="ARBA00023054"/>
    </source>
</evidence>
<comment type="subcellular location">
    <subcellularLocation>
        <location evidence="1">Cell inner membrane</location>
        <topology evidence="1">Lipid-anchor</topology>
    </subcellularLocation>
</comment>
<dbReference type="Gene3D" id="2.40.30.170">
    <property type="match status" value="1"/>
</dbReference>
<keyword evidence="3" id="KW-0175">Coiled coil</keyword>
<evidence type="ECO:0000256" key="1">
    <source>
        <dbReference type="ARBA" id="ARBA00004519"/>
    </source>
</evidence>
<dbReference type="InterPro" id="IPR058625">
    <property type="entry name" value="MdtA-like_BSH"/>
</dbReference>
<comment type="similarity">
    <text evidence="2">Belongs to the membrane fusion protein (MFP) (TC 8.A.1) family.</text>
</comment>
<feature type="domain" description="Multidrug resistance protein MdtA-like beta-barrel" evidence="6">
    <location>
        <begin position="246"/>
        <end position="294"/>
    </location>
</feature>
<dbReference type="Pfam" id="PF25876">
    <property type="entry name" value="HH_MFP_RND"/>
    <property type="match status" value="1"/>
</dbReference>
<gene>
    <name evidence="8" type="ORF">J7302_02825</name>
</gene>
<dbReference type="PANTHER" id="PTHR30158">
    <property type="entry name" value="ACRA/E-RELATED COMPONENT OF DRUG EFFLUX TRANSPORTER"/>
    <property type="match status" value="1"/>
</dbReference>
<comment type="caution">
    <text evidence="8">The sequence shown here is derived from an EMBL/GenBank/DDBJ whole genome shotgun (WGS) entry which is preliminary data.</text>
</comment>
<dbReference type="Gene3D" id="1.10.287.470">
    <property type="entry name" value="Helix hairpin bin"/>
    <property type="match status" value="1"/>
</dbReference>
<feature type="domain" description="Multidrug resistance protein MdtA-like C-terminal permuted SH3" evidence="7">
    <location>
        <begin position="307"/>
        <end position="362"/>
    </location>
</feature>
<dbReference type="InterPro" id="IPR006143">
    <property type="entry name" value="RND_pump_MFP"/>
</dbReference>
<dbReference type="Pfam" id="PF25917">
    <property type="entry name" value="BSH_RND"/>
    <property type="match status" value="1"/>
</dbReference>
<dbReference type="Gene3D" id="2.40.420.20">
    <property type="match status" value="1"/>
</dbReference>
<organism evidence="8 9">
    <name type="scientific">Metapseudomonas boanensis</name>
    <dbReference type="NCBI Taxonomy" id="2822138"/>
    <lineage>
        <taxon>Bacteria</taxon>
        <taxon>Pseudomonadati</taxon>
        <taxon>Pseudomonadota</taxon>
        <taxon>Gammaproteobacteria</taxon>
        <taxon>Pseudomonadales</taxon>
        <taxon>Pseudomonadaceae</taxon>
        <taxon>Metapseudomonas</taxon>
    </lineage>
</organism>
<evidence type="ECO:0000256" key="2">
    <source>
        <dbReference type="ARBA" id="ARBA00009477"/>
    </source>
</evidence>
<evidence type="ECO:0000259" key="4">
    <source>
        <dbReference type="Pfam" id="PF25876"/>
    </source>
</evidence>
<reference evidence="8 9" key="1">
    <citation type="submission" date="2021-04" db="EMBL/GenBank/DDBJ databases">
        <title>Pseudomonas boanensis sp. nov., a bacterium isolated from river water used for household purposes in Boane District, Mozambique.</title>
        <authorList>
            <person name="Nicklasson M."/>
            <person name="Martin-Rodriguez A.J."/>
            <person name="Thorell K."/>
            <person name="Neves L."/>
            <person name="Mussagy A."/>
            <person name="Rydberg H.A."/>
            <person name="Hernroth B."/>
            <person name="Svensson-Stadler L."/>
            <person name="Sjoling A."/>
        </authorList>
    </citation>
    <scope>NUCLEOTIDE SEQUENCE [LARGE SCALE GENOMIC DNA]</scope>
    <source>
        <strain evidence="8 9">DB1</strain>
    </source>
</reference>
<dbReference type="PROSITE" id="PS51257">
    <property type="entry name" value="PROKAR_LIPOPROTEIN"/>
    <property type="match status" value="1"/>
</dbReference>
<feature type="domain" description="Multidrug resistance protein MdtA-like alpha-helical hairpin" evidence="4">
    <location>
        <begin position="105"/>
        <end position="173"/>
    </location>
</feature>
<accession>A0ABS5XBK7</accession>
<keyword evidence="9" id="KW-1185">Reference proteome</keyword>
<evidence type="ECO:0000259" key="6">
    <source>
        <dbReference type="Pfam" id="PF25944"/>
    </source>
</evidence>
<dbReference type="NCBIfam" id="TIGR01730">
    <property type="entry name" value="RND_mfp"/>
    <property type="match status" value="1"/>
</dbReference>
<dbReference type="Gene3D" id="2.40.50.100">
    <property type="match status" value="1"/>
</dbReference>
<evidence type="ECO:0000259" key="5">
    <source>
        <dbReference type="Pfam" id="PF25917"/>
    </source>
</evidence>
<dbReference type="EMBL" id="JAGTIS010000001">
    <property type="protein sequence ID" value="MBT8765070.1"/>
    <property type="molecule type" value="Genomic_DNA"/>
</dbReference>
<dbReference type="Pfam" id="PF25967">
    <property type="entry name" value="RND-MFP_C"/>
    <property type="match status" value="1"/>
</dbReference>
<protein>
    <submittedName>
        <fullName evidence="8">Efflux RND transporter periplasmic adaptor subunit</fullName>
    </submittedName>
</protein>
<proteinExistence type="inferred from homology"/>
<dbReference type="Pfam" id="PF25944">
    <property type="entry name" value="Beta-barrel_RND"/>
    <property type="match status" value="1"/>
</dbReference>
<dbReference type="InterPro" id="IPR058626">
    <property type="entry name" value="MdtA-like_b-barrel"/>
</dbReference>
<evidence type="ECO:0000313" key="9">
    <source>
        <dbReference type="Proteomes" id="UP001519667"/>
    </source>
</evidence>
<dbReference type="InterPro" id="IPR058624">
    <property type="entry name" value="MdtA-like_HH"/>
</dbReference>
<dbReference type="NCBIfam" id="NF045904">
    <property type="entry name" value="RND-peri-MexE"/>
    <property type="match status" value="1"/>
</dbReference>
<sequence length="413" mass="44587">MEASHNKFWRYPLTLAAAVVLVACGKAPEANLSTAAPKVSVAEVIEQPLNEWDEFTGRLEAPESVDIRPRVSGYIDRVAFDEGSLVKKGDLLFQIDPRPFEAEVKRLEAQLQQARAGQTRAVNEARRGERLRQSNAISAELADARASAAQEAQAAVAAIQAQLDNARLNLSFTRVTAPIDGRVSRAEITEGNLVNAGQSLLTSVVSTDKVYAYFDADERTFLKYVELARKAGADTRAASPVYMGLSSEDGNPHLGQLDFLDNQVNPRTGTIRGRAVFDNRDGRFTPGLYARLKLVGSETYSATLIKDVAVGTDLGKKFVLVLGNDNKVAYRAIELGPKLEGLRIVRNGLAKGEKIVVNGLQRARPGMPVEPQGVPMADADTLAALARQREAVAGHKAPQVAVKNVQPIPASRG</sequence>
<dbReference type="Proteomes" id="UP001519667">
    <property type="component" value="Unassembled WGS sequence"/>
</dbReference>
<feature type="domain" description="Multidrug resistance protein MdtA-like barrel-sandwich hybrid" evidence="5">
    <location>
        <begin position="64"/>
        <end position="202"/>
    </location>
</feature>
<dbReference type="PANTHER" id="PTHR30158:SF26">
    <property type="entry name" value="RESISTANCE-NODULATION-CELL DIVISION (RND) MULTIDRUG EFFLUX MEMBRANE FUSION PROTEIN MEXE"/>
    <property type="match status" value="1"/>
</dbReference>
<dbReference type="RefSeq" id="WP_215369925.1">
    <property type="nucleotide sequence ID" value="NZ_JAGTIS010000001.1"/>
</dbReference>
<dbReference type="InterPro" id="IPR058627">
    <property type="entry name" value="MdtA-like_C"/>
</dbReference>
<evidence type="ECO:0000259" key="7">
    <source>
        <dbReference type="Pfam" id="PF25967"/>
    </source>
</evidence>
<evidence type="ECO:0000313" key="8">
    <source>
        <dbReference type="EMBL" id="MBT8765070.1"/>
    </source>
</evidence>
<dbReference type="SUPFAM" id="SSF111369">
    <property type="entry name" value="HlyD-like secretion proteins"/>
    <property type="match status" value="1"/>
</dbReference>
<name>A0ABS5XBK7_9GAMM</name>